<dbReference type="GO" id="GO:0006310">
    <property type="term" value="P:DNA recombination"/>
    <property type="evidence" value="ECO:0007669"/>
    <property type="project" value="InterPro"/>
</dbReference>
<gene>
    <name evidence="4" type="primary">mobE</name>
</gene>
<accession>A0A2H5CQ73</accession>
<reference evidence="4" key="1">
    <citation type="submission" date="2017-09" db="EMBL/GenBank/DDBJ databases">
        <title>Isolation and sequence analysis of three native plasmids from Streptococcus thermophilus CS17.</title>
        <authorList>
            <person name="Hu T."/>
            <person name="Cui Y."/>
        </authorList>
    </citation>
    <scope>NUCLEOTIDE SEQUENCE</scope>
    <source>
        <strain evidence="4">CS17</strain>
        <plasmid evidence="4">pCS17-B</plasmid>
    </source>
</reference>
<dbReference type="AlphaFoldDB" id="A0A2H5CQ73"/>
<proteinExistence type="inferred from homology"/>
<dbReference type="NCBIfam" id="NF041497">
    <property type="entry name" value="MobV"/>
    <property type="match status" value="1"/>
</dbReference>
<dbReference type="Gene3D" id="3.30.930.30">
    <property type="match status" value="1"/>
</dbReference>
<keyword evidence="4" id="KW-0614">Plasmid</keyword>
<feature type="coiled-coil region" evidence="2">
    <location>
        <begin position="326"/>
        <end position="360"/>
    </location>
</feature>
<name>A0A2H5CQ73_STRTR</name>
<protein>
    <submittedName>
        <fullName evidence="4">MobE</fullName>
    </submittedName>
</protein>
<feature type="coiled-coil region" evidence="2">
    <location>
        <begin position="213"/>
        <end position="278"/>
    </location>
</feature>
<dbReference type="RefSeq" id="WP_002360721.1">
    <property type="nucleotide sequence ID" value="NZ_MF807213.1"/>
</dbReference>
<feature type="region of interest" description="Disordered" evidence="3">
    <location>
        <begin position="560"/>
        <end position="586"/>
    </location>
</feature>
<dbReference type="Pfam" id="PF01076">
    <property type="entry name" value="Mob_Pre"/>
    <property type="match status" value="1"/>
</dbReference>
<sequence length="586" mass="68088">MRYTLLGSTAEIQRHRTTQEKKGGGALMSKIVARMEKMKDGNLSGIQRHNQRETNNHSNPDIDIEKSHLNYDLVNPGSINYREKIKQIIESQRISKRAVRKDAVLVNEWIITSDTAFFQENTDTQAFFTDVVAYFSDRCGRQNVAYATVHLDETTPHMHLGIVPMYEGRLSSKQVFSRQNLLEIQEELPTYLQERGYAIERGLRGSPQKHLSVKEYKDVQKELQVSKQELANQEQILAEKERELHSYEQAIFRIDRLLEEKNEEVKGKVQAMNQLETKRNEIINSLQTTVLPDLANVKEKKFSLNGLKYVLSASDFSAIKSITKDFETLRTQNKHLKIENNNLAQKNKELTQVNHEQELQITELAYELTLKKEQLTAFEEKQLNYDQSEQIKQELDTTTQTVSVLETENKRLKDKITDLTYDFSELNEKYQEIKLKFDGLTTYLHERLGHAKETILFTIQQGVKYLQNAPKLKKSLERYSKDRTYLIDEKGTLFLPPDTGSKGVTMSLNPHFYPLKAPFYNRETGCYEFVGEYMANGRSRTNTLQLSEEQVLEKKAFTFEQSTDKKAWQQSKKYSRDMSKGRGLSR</sequence>
<evidence type="ECO:0000256" key="3">
    <source>
        <dbReference type="SAM" id="MobiDB-lite"/>
    </source>
</evidence>
<feature type="coiled-coil region" evidence="2">
    <location>
        <begin position="388"/>
        <end position="429"/>
    </location>
</feature>
<dbReference type="EMBL" id="MF807213">
    <property type="protein sequence ID" value="AUH26710.1"/>
    <property type="molecule type" value="Genomic_DNA"/>
</dbReference>
<evidence type="ECO:0000313" key="4">
    <source>
        <dbReference type="EMBL" id="AUH26710.1"/>
    </source>
</evidence>
<organism evidence="4">
    <name type="scientific">Streptococcus thermophilus</name>
    <dbReference type="NCBI Taxonomy" id="1308"/>
    <lineage>
        <taxon>Bacteria</taxon>
        <taxon>Bacillati</taxon>
        <taxon>Bacillota</taxon>
        <taxon>Bacilli</taxon>
        <taxon>Lactobacillales</taxon>
        <taxon>Streptococcaceae</taxon>
        <taxon>Streptococcus</taxon>
    </lineage>
</organism>
<dbReference type="CDD" id="cd17242">
    <property type="entry name" value="MobM_relaxase"/>
    <property type="match status" value="1"/>
</dbReference>
<dbReference type="GO" id="GO:0003677">
    <property type="term" value="F:DNA binding"/>
    <property type="evidence" value="ECO:0007669"/>
    <property type="project" value="InterPro"/>
</dbReference>
<evidence type="ECO:0000256" key="1">
    <source>
        <dbReference type="ARBA" id="ARBA00010657"/>
    </source>
</evidence>
<dbReference type="InterPro" id="IPR001668">
    <property type="entry name" value="Mob_Pre"/>
</dbReference>
<geneLocation type="plasmid" evidence="4">
    <name>pCS17-B</name>
</geneLocation>
<keyword evidence="2" id="KW-0175">Coiled coil</keyword>
<comment type="similarity">
    <text evidence="1">Belongs to the plasmid mobilization pre family.</text>
</comment>
<evidence type="ECO:0000256" key="2">
    <source>
        <dbReference type="SAM" id="Coils"/>
    </source>
</evidence>